<protein>
    <submittedName>
        <fullName evidence="2">GNAT family N-acetyltransferase</fullName>
    </submittedName>
</protein>
<dbReference type="Pfam" id="PF00583">
    <property type="entry name" value="Acetyltransf_1"/>
    <property type="match status" value="1"/>
</dbReference>
<reference evidence="2" key="1">
    <citation type="submission" date="2022-10" db="EMBL/GenBank/DDBJ databases">
        <title>The complete genomes of actinobacterial strains from the NBC collection.</title>
        <authorList>
            <person name="Joergensen T.S."/>
            <person name="Alvarez Arevalo M."/>
            <person name="Sterndorff E.B."/>
            <person name="Faurdal D."/>
            <person name="Vuksanovic O."/>
            <person name="Mourched A.-S."/>
            <person name="Charusanti P."/>
            <person name="Shaw S."/>
            <person name="Blin K."/>
            <person name="Weber T."/>
        </authorList>
    </citation>
    <scope>NUCLEOTIDE SEQUENCE</scope>
    <source>
        <strain evidence="2">NBC_00119</strain>
    </source>
</reference>
<dbReference type="EMBL" id="CP108195">
    <property type="protein sequence ID" value="WTS15077.1"/>
    <property type="molecule type" value="Genomic_DNA"/>
</dbReference>
<accession>A0AAU1UB04</accession>
<evidence type="ECO:0000259" key="1">
    <source>
        <dbReference type="PROSITE" id="PS51186"/>
    </source>
</evidence>
<dbReference type="InterPro" id="IPR016181">
    <property type="entry name" value="Acyl_CoA_acyltransferase"/>
</dbReference>
<dbReference type="PANTHER" id="PTHR43072">
    <property type="entry name" value="N-ACETYLTRANSFERASE"/>
    <property type="match status" value="1"/>
</dbReference>
<evidence type="ECO:0000313" key="2">
    <source>
        <dbReference type="EMBL" id="WTS15077.1"/>
    </source>
</evidence>
<dbReference type="Gene3D" id="3.40.630.30">
    <property type="match status" value="1"/>
</dbReference>
<name>A0AAU1UB04_9ACTN</name>
<dbReference type="GO" id="GO:0016747">
    <property type="term" value="F:acyltransferase activity, transferring groups other than amino-acyl groups"/>
    <property type="evidence" value="ECO:0007669"/>
    <property type="project" value="InterPro"/>
</dbReference>
<gene>
    <name evidence="2" type="ORF">OHU69_30995</name>
</gene>
<dbReference type="PROSITE" id="PS51186">
    <property type="entry name" value="GNAT"/>
    <property type="match status" value="1"/>
</dbReference>
<dbReference type="SUPFAM" id="SSF55729">
    <property type="entry name" value="Acyl-CoA N-acyltransferases (Nat)"/>
    <property type="match status" value="1"/>
</dbReference>
<sequence length="139" mass="15109">MHKSGIRRARTVDELTAAGPLFDGPALPDWSARFLRTPGHHLFLAYEDDEPVGFVSGVETIHPDKGVEMFLYELSVAGPYRRRGIGRSLVEALAELARERGCYGMWVGVDTDNAPALATYRGAGGRDGGGCAVIEWSFV</sequence>
<organism evidence="2">
    <name type="scientific">Streptomyces sp. NBC_00119</name>
    <dbReference type="NCBI Taxonomy" id="2975659"/>
    <lineage>
        <taxon>Bacteria</taxon>
        <taxon>Bacillati</taxon>
        <taxon>Actinomycetota</taxon>
        <taxon>Actinomycetes</taxon>
        <taxon>Kitasatosporales</taxon>
        <taxon>Streptomycetaceae</taxon>
        <taxon>Streptomyces</taxon>
    </lineage>
</organism>
<dbReference type="InterPro" id="IPR000182">
    <property type="entry name" value="GNAT_dom"/>
</dbReference>
<feature type="domain" description="N-acetyltransferase" evidence="1">
    <location>
        <begin position="4"/>
        <end position="139"/>
    </location>
</feature>
<dbReference type="CDD" id="cd04301">
    <property type="entry name" value="NAT_SF"/>
    <property type="match status" value="1"/>
</dbReference>
<dbReference type="AlphaFoldDB" id="A0AAU1UB04"/>
<proteinExistence type="predicted"/>